<keyword evidence="3" id="KW-1185">Reference proteome</keyword>
<proteinExistence type="predicted"/>
<evidence type="ECO:0000256" key="1">
    <source>
        <dbReference type="SAM" id="MobiDB-lite"/>
    </source>
</evidence>
<protein>
    <submittedName>
        <fullName evidence="2">Uncharacterized protein</fullName>
    </submittedName>
</protein>
<evidence type="ECO:0000313" key="3">
    <source>
        <dbReference type="Proteomes" id="UP000032180"/>
    </source>
</evidence>
<sequence>MTAYAGSTKRSPPAATPTRHRAASYASRRRKTHAPRRRASPRTAPPTRSSAAASRPPMRRSDPHPLQPGRLHPRRPLPRPLVPLPPLRPLPRHHAADLLPEQNTLDARALRRRQRWASLQAVEQRRVVVERLVESLTERDAVVARLLFRHHHDLWGKRPHR</sequence>
<dbReference type="AlphaFoldDB" id="A0A0D9XNY3"/>
<dbReference type="Proteomes" id="UP000032180">
    <property type="component" value="Chromosome 11"/>
</dbReference>
<accession>A0A0D9XNY3</accession>
<dbReference type="HOGENOM" id="CLU_1646144_0_0_1"/>
<feature type="compositionally biased region" description="Low complexity" evidence="1">
    <location>
        <begin position="41"/>
        <end position="56"/>
    </location>
</feature>
<feature type="region of interest" description="Disordered" evidence="1">
    <location>
        <begin position="1"/>
        <end position="96"/>
    </location>
</feature>
<dbReference type="Gramene" id="LPERR11G02250.1">
    <property type="protein sequence ID" value="LPERR11G02250.1"/>
    <property type="gene ID" value="LPERR11G02250"/>
</dbReference>
<reference evidence="3" key="2">
    <citation type="submission" date="2013-12" db="EMBL/GenBank/DDBJ databases">
        <authorList>
            <person name="Yu Y."/>
            <person name="Lee S."/>
            <person name="de Baynast K."/>
            <person name="Wissotski M."/>
            <person name="Liu L."/>
            <person name="Talag J."/>
            <person name="Goicoechea J."/>
            <person name="Angelova A."/>
            <person name="Jetty R."/>
            <person name="Kudrna D."/>
            <person name="Golser W."/>
            <person name="Rivera L."/>
            <person name="Zhang J."/>
            <person name="Wing R."/>
        </authorList>
    </citation>
    <scope>NUCLEOTIDE SEQUENCE</scope>
</reference>
<dbReference type="EnsemblPlants" id="LPERR11G02250.1">
    <property type="protein sequence ID" value="LPERR11G02250.1"/>
    <property type="gene ID" value="LPERR11G02250"/>
</dbReference>
<evidence type="ECO:0000313" key="2">
    <source>
        <dbReference type="EnsemblPlants" id="LPERR11G02250.1"/>
    </source>
</evidence>
<reference evidence="2" key="3">
    <citation type="submission" date="2015-04" db="UniProtKB">
        <authorList>
            <consortium name="EnsemblPlants"/>
        </authorList>
    </citation>
    <scope>IDENTIFICATION</scope>
</reference>
<feature type="compositionally biased region" description="Pro residues" evidence="1">
    <location>
        <begin position="78"/>
        <end position="89"/>
    </location>
</feature>
<organism evidence="2 3">
    <name type="scientific">Leersia perrieri</name>
    <dbReference type="NCBI Taxonomy" id="77586"/>
    <lineage>
        <taxon>Eukaryota</taxon>
        <taxon>Viridiplantae</taxon>
        <taxon>Streptophyta</taxon>
        <taxon>Embryophyta</taxon>
        <taxon>Tracheophyta</taxon>
        <taxon>Spermatophyta</taxon>
        <taxon>Magnoliopsida</taxon>
        <taxon>Liliopsida</taxon>
        <taxon>Poales</taxon>
        <taxon>Poaceae</taxon>
        <taxon>BOP clade</taxon>
        <taxon>Oryzoideae</taxon>
        <taxon>Oryzeae</taxon>
        <taxon>Oryzinae</taxon>
        <taxon>Leersia</taxon>
    </lineage>
</organism>
<name>A0A0D9XNY3_9ORYZ</name>
<feature type="compositionally biased region" description="Basic residues" evidence="1">
    <location>
        <begin position="18"/>
        <end position="40"/>
    </location>
</feature>
<reference evidence="2 3" key="1">
    <citation type="submission" date="2012-08" db="EMBL/GenBank/DDBJ databases">
        <title>Oryza genome evolution.</title>
        <authorList>
            <person name="Wing R.A."/>
        </authorList>
    </citation>
    <scope>NUCLEOTIDE SEQUENCE</scope>
</reference>